<dbReference type="AlphaFoldDB" id="A0A284R2P5"/>
<evidence type="ECO:0000313" key="1">
    <source>
        <dbReference type="EMBL" id="SJL02983.1"/>
    </source>
</evidence>
<reference evidence="2" key="1">
    <citation type="journal article" date="2017" name="Nat. Ecol. Evol.">
        <title>Genome expansion and lineage-specific genetic innovations in the forest pathogenic fungi Armillaria.</title>
        <authorList>
            <person name="Sipos G."/>
            <person name="Prasanna A.N."/>
            <person name="Walter M.C."/>
            <person name="O'Connor E."/>
            <person name="Balint B."/>
            <person name="Krizsan K."/>
            <person name="Kiss B."/>
            <person name="Hess J."/>
            <person name="Varga T."/>
            <person name="Slot J."/>
            <person name="Riley R."/>
            <person name="Boka B."/>
            <person name="Rigling D."/>
            <person name="Barry K."/>
            <person name="Lee J."/>
            <person name="Mihaltcheva S."/>
            <person name="LaButti K."/>
            <person name="Lipzen A."/>
            <person name="Waldron R."/>
            <person name="Moloney N.M."/>
            <person name="Sperisen C."/>
            <person name="Kredics L."/>
            <person name="Vagvoelgyi C."/>
            <person name="Patrignani A."/>
            <person name="Fitzpatrick D."/>
            <person name="Nagy I."/>
            <person name="Doyle S."/>
            <person name="Anderson J.B."/>
            <person name="Grigoriev I.V."/>
            <person name="Gueldener U."/>
            <person name="Muensterkoetter M."/>
            <person name="Nagy L.G."/>
        </authorList>
    </citation>
    <scope>NUCLEOTIDE SEQUENCE [LARGE SCALE GENOMIC DNA]</scope>
    <source>
        <strain evidence="2">C18/9</strain>
    </source>
</reference>
<accession>A0A284R2P5</accession>
<dbReference type="Proteomes" id="UP000219338">
    <property type="component" value="Unassembled WGS sequence"/>
</dbReference>
<dbReference type="InterPro" id="IPR032675">
    <property type="entry name" value="LRR_dom_sf"/>
</dbReference>
<keyword evidence="2" id="KW-1185">Reference proteome</keyword>
<dbReference type="Gene3D" id="3.80.10.10">
    <property type="entry name" value="Ribonuclease Inhibitor"/>
    <property type="match status" value="1"/>
</dbReference>
<dbReference type="EMBL" id="FUEG01000004">
    <property type="protein sequence ID" value="SJL02983.1"/>
    <property type="molecule type" value="Genomic_DNA"/>
</dbReference>
<name>A0A284R2P5_ARMOS</name>
<gene>
    <name evidence="1" type="ORF">ARMOST_06327</name>
</gene>
<evidence type="ECO:0008006" key="3">
    <source>
        <dbReference type="Google" id="ProtNLM"/>
    </source>
</evidence>
<protein>
    <recommendedName>
        <fullName evidence="3">F-box domain-containing protein</fullName>
    </recommendedName>
</protein>
<sequence length="181" mass="20186">MTSVILLAPNLRTLSFKGHLLSNDDEAPLPANSIRTFKADMILSDIGRFVSTIASMPGLTHVTDGCFTCSHTSNHPVEVLSHLTSLTILMHDHPYNNLQAIITPLLLPNLASLSLVHEKDGASAGNLFKFAHLEHLLRSCANSLRRLHILYLLDTKDLILMLETIPRLRELVIHWRQSSKI</sequence>
<evidence type="ECO:0000313" key="2">
    <source>
        <dbReference type="Proteomes" id="UP000219338"/>
    </source>
</evidence>
<organism evidence="1 2">
    <name type="scientific">Armillaria ostoyae</name>
    <name type="common">Armillaria root rot fungus</name>
    <dbReference type="NCBI Taxonomy" id="47428"/>
    <lineage>
        <taxon>Eukaryota</taxon>
        <taxon>Fungi</taxon>
        <taxon>Dikarya</taxon>
        <taxon>Basidiomycota</taxon>
        <taxon>Agaricomycotina</taxon>
        <taxon>Agaricomycetes</taxon>
        <taxon>Agaricomycetidae</taxon>
        <taxon>Agaricales</taxon>
        <taxon>Marasmiineae</taxon>
        <taxon>Physalacriaceae</taxon>
        <taxon>Armillaria</taxon>
    </lineage>
</organism>
<proteinExistence type="predicted"/>